<evidence type="ECO:0000259" key="1">
    <source>
        <dbReference type="PROSITE" id="PS50106"/>
    </source>
</evidence>
<dbReference type="InterPro" id="IPR041489">
    <property type="entry name" value="PDZ_6"/>
</dbReference>
<dbReference type="InterPro" id="IPR001478">
    <property type="entry name" value="PDZ"/>
</dbReference>
<accession>A0A3B1CF47</accession>
<dbReference type="InterPro" id="IPR036034">
    <property type="entry name" value="PDZ_sf"/>
</dbReference>
<feature type="domain" description="PDZ" evidence="1">
    <location>
        <begin position="1"/>
        <end position="61"/>
    </location>
</feature>
<dbReference type="Pfam" id="PF04459">
    <property type="entry name" value="DUF512"/>
    <property type="match status" value="1"/>
</dbReference>
<proteinExistence type="predicted"/>
<dbReference type="PROSITE" id="PS50106">
    <property type="entry name" value="PDZ"/>
    <property type="match status" value="1"/>
</dbReference>
<dbReference type="Pfam" id="PF19238">
    <property type="entry name" value="Radical_SAM_2"/>
    <property type="match status" value="1"/>
</dbReference>
<dbReference type="EMBL" id="UOGH01000098">
    <property type="protein sequence ID" value="VAX28829.1"/>
    <property type="molecule type" value="Genomic_DNA"/>
</dbReference>
<sequence length="428" mass="48585">MSGASGGNIIGTARPDSPAYRAGIRPGDMLLTVNRKRIHDSIDLVFYTDDLELNISVKRKDRIIRTTIIRDEGEDLGIELRPFRIKTCRNRCVFCFVSQLPKGLRRSLYIKDEDFRMSFLYGSYITLSNITPAEKKRIIEQRLSPLYISVHSTDRETRNTLLGNNNATDIMKELKWLAKNRIRIHVQIVLCPGYNDGDKLVSTINDLHKFYPYVSSIAVVPVGLTRHRKSPLKPVGKDVALETVAIISDFQKRFMKKHGDALVYGSDELYIRAEKKFPPLKYYGEFPQIENGVGLVPLFLHKAARIKSVKSPSGQRFLAVTGVSFYPFLSRFIERLNSRVCVDVIPVVNRFFGETVTVAGLLTGRDIIQSVADVSSDYDVLLLPDVIFRDGQDLLLDDTTVEELERILRIRVRVIDPTPRGLINALEE</sequence>
<dbReference type="InterPro" id="IPR045375">
    <property type="entry name" value="Put_radical_SAM-like_N"/>
</dbReference>
<reference evidence="2" key="1">
    <citation type="submission" date="2018-06" db="EMBL/GenBank/DDBJ databases">
        <authorList>
            <person name="Zhirakovskaya E."/>
        </authorList>
    </citation>
    <scope>NUCLEOTIDE SEQUENCE</scope>
</reference>
<dbReference type="Gene3D" id="3.20.20.70">
    <property type="entry name" value="Aldolase class I"/>
    <property type="match status" value="1"/>
</dbReference>
<dbReference type="Gene3D" id="2.30.42.10">
    <property type="match status" value="1"/>
</dbReference>
<dbReference type="InterPro" id="IPR007549">
    <property type="entry name" value="DUF512"/>
</dbReference>
<dbReference type="AlphaFoldDB" id="A0A3B1CF47"/>
<dbReference type="InterPro" id="IPR013785">
    <property type="entry name" value="Aldolase_TIM"/>
</dbReference>
<evidence type="ECO:0000313" key="2">
    <source>
        <dbReference type="EMBL" id="VAX28829.1"/>
    </source>
</evidence>
<dbReference type="SUPFAM" id="SSF102114">
    <property type="entry name" value="Radical SAM enzymes"/>
    <property type="match status" value="1"/>
</dbReference>
<organism evidence="2">
    <name type="scientific">hydrothermal vent metagenome</name>
    <dbReference type="NCBI Taxonomy" id="652676"/>
    <lineage>
        <taxon>unclassified sequences</taxon>
        <taxon>metagenomes</taxon>
        <taxon>ecological metagenomes</taxon>
    </lineage>
</organism>
<protein>
    <submittedName>
        <fullName evidence="2">PDZ domain protein</fullName>
    </submittedName>
</protein>
<dbReference type="SUPFAM" id="SSF50156">
    <property type="entry name" value="PDZ domain-like"/>
    <property type="match status" value="1"/>
</dbReference>
<name>A0A3B1CF47_9ZZZZ</name>
<gene>
    <name evidence="2" type="ORF">MNBD_NITROSPIRAE02-1321</name>
</gene>
<dbReference type="InterPro" id="IPR058240">
    <property type="entry name" value="rSAM_sf"/>
</dbReference>
<dbReference type="Pfam" id="PF17820">
    <property type="entry name" value="PDZ_6"/>
    <property type="match status" value="1"/>
</dbReference>